<dbReference type="InterPro" id="IPR016162">
    <property type="entry name" value="Ald_DH_N"/>
</dbReference>
<dbReference type="InterPro" id="IPR016163">
    <property type="entry name" value="Ald_DH_C"/>
</dbReference>
<reference evidence="5" key="1">
    <citation type="submission" date="2021-07" db="EMBL/GenBank/DDBJ databases">
        <title>Genome Resource of American Ginseng Black Spot Pathogen Alternaria panax.</title>
        <authorList>
            <person name="Qiu C."/>
            <person name="Wang W."/>
            <person name="Liu Z."/>
        </authorList>
    </citation>
    <scope>NUCLEOTIDE SEQUENCE</scope>
    <source>
        <strain evidence="5">BNCC115425</strain>
    </source>
</reference>
<evidence type="ECO:0000256" key="1">
    <source>
        <dbReference type="ARBA" id="ARBA00009986"/>
    </source>
</evidence>
<feature type="domain" description="Aldehyde dehydrogenase" evidence="4">
    <location>
        <begin position="7"/>
        <end position="170"/>
    </location>
</feature>
<protein>
    <recommendedName>
        <fullName evidence="2">aldehyde dehydrogenase (NAD(+))</fullName>
        <ecNumber evidence="2">1.2.1.3</ecNumber>
    </recommendedName>
</protein>
<organism evidence="5 6">
    <name type="scientific">Alternaria panax</name>
    <dbReference type="NCBI Taxonomy" id="48097"/>
    <lineage>
        <taxon>Eukaryota</taxon>
        <taxon>Fungi</taxon>
        <taxon>Dikarya</taxon>
        <taxon>Ascomycota</taxon>
        <taxon>Pezizomycotina</taxon>
        <taxon>Dothideomycetes</taxon>
        <taxon>Pleosporomycetidae</taxon>
        <taxon>Pleosporales</taxon>
        <taxon>Pleosporineae</taxon>
        <taxon>Pleosporaceae</taxon>
        <taxon>Alternaria</taxon>
        <taxon>Alternaria sect. Panax</taxon>
    </lineage>
</organism>
<comment type="caution">
    <text evidence="5">The sequence shown here is derived from an EMBL/GenBank/DDBJ whole genome shotgun (WGS) entry which is preliminary data.</text>
</comment>
<evidence type="ECO:0000256" key="2">
    <source>
        <dbReference type="ARBA" id="ARBA00024226"/>
    </source>
</evidence>
<dbReference type="Gene3D" id="3.40.605.10">
    <property type="entry name" value="Aldehyde Dehydrogenase, Chain A, domain 1"/>
    <property type="match status" value="1"/>
</dbReference>
<dbReference type="InterPro" id="IPR016161">
    <property type="entry name" value="Ald_DH/histidinol_DH"/>
</dbReference>
<evidence type="ECO:0000256" key="3">
    <source>
        <dbReference type="ARBA" id="ARBA00049194"/>
    </source>
</evidence>
<comment type="similarity">
    <text evidence="1">Belongs to the aldehyde dehydrogenase family.</text>
</comment>
<dbReference type="Gene3D" id="3.40.309.10">
    <property type="entry name" value="Aldehyde Dehydrogenase, Chain A, domain 2"/>
    <property type="match status" value="1"/>
</dbReference>
<dbReference type="PANTHER" id="PTHR11699">
    <property type="entry name" value="ALDEHYDE DEHYDROGENASE-RELATED"/>
    <property type="match status" value="1"/>
</dbReference>
<evidence type="ECO:0000313" key="6">
    <source>
        <dbReference type="Proteomes" id="UP001199106"/>
    </source>
</evidence>
<evidence type="ECO:0000259" key="4">
    <source>
        <dbReference type="Pfam" id="PF00171"/>
    </source>
</evidence>
<dbReference type="EMBL" id="JAANER010000004">
    <property type="protein sequence ID" value="KAG9191360.1"/>
    <property type="molecule type" value="Genomic_DNA"/>
</dbReference>
<keyword evidence="6" id="KW-1185">Reference proteome</keyword>
<dbReference type="GO" id="GO:0004029">
    <property type="term" value="F:aldehyde dehydrogenase (NAD+) activity"/>
    <property type="evidence" value="ECO:0007669"/>
    <property type="project" value="UniProtKB-EC"/>
</dbReference>
<dbReference type="InterPro" id="IPR015590">
    <property type="entry name" value="Aldehyde_DH_dom"/>
</dbReference>
<name>A0AAD4IB25_9PLEO</name>
<accession>A0AAD4IB25</accession>
<dbReference type="AlphaFoldDB" id="A0AAD4IB25"/>
<dbReference type="Pfam" id="PF00171">
    <property type="entry name" value="Aldedh"/>
    <property type="match status" value="1"/>
</dbReference>
<comment type="catalytic activity">
    <reaction evidence="3">
        <text>an aldehyde + NAD(+) + H2O = a carboxylate + NADH + 2 H(+)</text>
        <dbReference type="Rhea" id="RHEA:16185"/>
        <dbReference type="ChEBI" id="CHEBI:15377"/>
        <dbReference type="ChEBI" id="CHEBI:15378"/>
        <dbReference type="ChEBI" id="CHEBI:17478"/>
        <dbReference type="ChEBI" id="CHEBI:29067"/>
        <dbReference type="ChEBI" id="CHEBI:57540"/>
        <dbReference type="ChEBI" id="CHEBI:57945"/>
        <dbReference type="EC" id="1.2.1.3"/>
    </reaction>
</comment>
<gene>
    <name evidence="5" type="ORF">G6011_09448</name>
</gene>
<sequence>MVEFTKNNIKTGAGTEDGVVVGPVQNKMQFDKVKDMYGQVEKQKWKPALTGSITSSTNGYFITPAITDNPPEGSRILQEEPFGPIVPLLKWSDKDNVIDRANALKTGLGASVWRKGLIRAEAMAWRLEAGNVWVNSHSDVDAGVPFEGWKESGVGMEWGMEGLKSYTNSRNLWIWKKIFE</sequence>
<dbReference type="Proteomes" id="UP001199106">
    <property type="component" value="Unassembled WGS sequence"/>
</dbReference>
<dbReference type="SUPFAM" id="SSF53720">
    <property type="entry name" value="ALDH-like"/>
    <property type="match status" value="1"/>
</dbReference>
<dbReference type="EC" id="1.2.1.3" evidence="2"/>
<proteinExistence type="inferred from homology"/>
<evidence type="ECO:0000313" key="5">
    <source>
        <dbReference type="EMBL" id="KAG9191360.1"/>
    </source>
</evidence>